<accession>A0A0A8XU40</accession>
<organism evidence="1">
    <name type="scientific">Arundo donax</name>
    <name type="common">Giant reed</name>
    <name type="synonym">Donax arundinaceus</name>
    <dbReference type="NCBI Taxonomy" id="35708"/>
    <lineage>
        <taxon>Eukaryota</taxon>
        <taxon>Viridiplantae</taxon>
        <taxon>Streptophyta</taxon>
        <taxon>Embryophyta</taxon>
        <taxon>Tracheophyta</taxon>
        <taxon>Spermatophyta</taxon>
        <taxon>Magnoliopsida</taxon>
        <taxon>Liliopsida</taxon>
        <taxon>Poales</taxon>
        <taxon>Poaceae</taxon>
        <taxon>PACMAD clade</taxon>
        <taxon>Arundinoideae</taxon>
        <taxon>Arundineae</taxon>
        <taxon>Arundo</taxon>
    </lineage>
</organism>
<proteinExistence type="predicted"/>
<protein>
    <submittedName>
        <fullName evidence="1">Uncharacterized protein</fullName>
    </submittedName>
</protein>
<reference evidence="1" key="1">
    <citation type="submission" date="2014-09" db="EMBL/GenBank/DDBJ databases">
        <authorList>
            <person name="Magalhaes I.L.F."/>
            <person name="Oliveira U."/>
            <person name="Santos F.R."/>
            <person name="Vidigal T.H.D.A."/>
            <person name="Brescovit A.D."/>
            <person name="Santos A.J."/>
        </authorList>
    </citation>
    <scope>NUCLEOTIDE SEQUENCE</scope>
    <source>
        <tissue evidence="1">Shoot tissue taken approximately 20 cm above the soil surface</tissue>
    </source>
</reference>
<dbReference type="AlphaFoldDB" id="A0A0A8XU40"/>
<reference evidence="1" key="2">
    <citation type="journal article" date="2015" name="Data Brief">
        <title>Shoot transcriptome of the giant reed, Arundo donax.</title>
        <authorList>
            <person name="Barrero R.A."/>
            <person name="Guerrero F.D."/>
            <person name="Moolhuijzen P."/>
            <person name="Goolsby J.A."/>
            <person name="Tidwell J."/>
            <person name="Bellgard S.E."/>
            <person name="Bellgard M.I."/>
        </authorList>
    </citation>
    <scope>NUCLEOTIDE SEQUENCE</scope>
    <source>
        <tissue evidence="1">Shoot tissue taken approximately 20 cm above the soil surface</tissue>
    </source>
</reference>
<sequence>MRSIKPWIANQHLKDPTRKKILYEHHAYFVKQLTQISVSVSHVIS</sequence>
<name>A0A0A8XU40_ARUDO</name>
<evidence type="ECO:0000313" key="1">
    <source>
        <dbReference type="EMBL" id="JAD15212.1"/>
    </source>
</evidence>
<dbReference type="EMBL" id="GBRH01282683">
    <property type="protein sequence ID" value="JAD15212.1"/>
    <property type="molecule type" value="Transcribed_RNA"/>
</dbReference>